<name>A0A5P6VSM0_PSEXY</name>
<dbReference type="PANTHER" id="PTHR42842">
    <property type="entry name" value="FAD/NAD(P)-BINDING OXIDOREDUCTASE"/>
    <property type="match status" value="1"/>
</dbReference>
<dbReference type="AlphaFoldDB" id="A0A5P6VSM0"/>
<reference evidence="3" key="1">
    <citation type="submission" date="2019-08" db="EMBL/GenBank/DDBJ databases">
        <title>Complete Genome Sequence of the Polysaccharide-Degrading Rumen Bacterium Pseudobutyrivibrio xylanivorans MA3014.</title>
        <authorList>
            <person name="Palevich N."/>
            <person name="Maclean P.H."/>
            <person name="Kelly W.J."/>
            <person name="Leahy S.C."/>
            <person name="Rakonjac J."/>
            <person name="Attwood G.T."/>
        </authorList>
    </citation>
    <scope>NUCLEOTIDE SEQUENCE [LARGE SCALE GENOMIC DNA]</scope>
    <source>
        <strain evidence="3">MA3014</strain>
    </source>
</reference>
<dbReference type="OrthoDB" id="9772594at2"/>
<proteinExistence type="predicted"/>
<dbReference type="InterPro" id="IPR036188">
    <property type="entry name" value="FAD/NAD-bd_sf"/>
</dbReference>
<dbReference type="InterPro" id="IPR049516">
    <property type="entry name" value="FAD-depend_C"/>
</dbReference>
<dbReference type="EMBL" id="CP043028">
    <property type="protein sequence ID" value="QFJ55596.1"/>
    <property type="molecule type" value="Genomic_DNA"/>
</dbReference>
<evidence type="ECO:0000313" key="3">
    <source>
        <dbReference type="Proteomes" id="UP000327030"/>
    </source>
</evidence>
<dbReference type="InterPro" id="IPR028348">
    <property type="entry name" value="FAD-binding_protein"/>
</dbReference>
<feature type="domain" description="FAD-dependent protein C-terminal" evidence="1">
    <location>
        <begin position="285"/>
        <end position="477"/>
    </location>
</feature>
<dbReference type="Pfam" id="PF21688">
    <property type="entry name" value="FAD-depend_C"/>
    <property type="match status" value="1"/>
</dbReference>
<sequence length="531" mass="58717">MIKIDQLKLSISASENQIKDAIIKKLRIKDSDLKKYSILKRSIDARKKPDLFYVYSVLVELDHSLENKLLKKLSKDNNVNTYKPLVYPIPKLSEGKSSDRPVVIGAGPAGLFAAYVFALNHMNPIIFERGRMVEERTADILKFWETGVLDTASNVQFGEGGAGTFSDGKLNTLVNDKQGRNKFVLETFVKFGAPSNILYDNKPHIGTDILKVVIANMREEIKNLGGEFYFNCQVTEFVSENGRIKAVMAGGKEYSCSNVVLSIGHSARDTFKTLYDAGFYMEAKDFAVGFRIEHPQEMISKTMYGPNFDKLEPAPYKLAFNLENGRGVYSFCMCPGGFVVNSSSEENRLVVNGMSYSKRDSKNANSAIVVSVGAKEFDKSNPLSGIEFQRQIEGKAFALCKGKIPQQLYGDFKAHRLTTSYGDFETQTRGLTAFGMLSDIFSQEINQSIIDAMGQFGTKIKGFDREDAILSGVESRTSSPVRISRDETYQSNIKGLYPCGEGAGYAGGITSAAMDGLKVSEAVINNLNKNI</sequence>
<dbReference type="SUPFAM" id="SSF51905">
    <property type="entry name" value="FAD/NAD(P)-binding domain"/>
    <property type="match status" value="1"/>
</dbReference>
<gene>
    <name evidence="2" type="ORF">FXF36_12285</name>
</gene>
<evidence type="ECO:0000313" key="2">
    <source>
        <dbReference type="EMBL" id="QFJ55596.1"/>
    </source>
</evidence>
<dbReference type="Gene3D" id="3.30.70.2700">
    <property type="match status" value="1"/>
</dbReference>
<protein>
    <submittedName>
        <fullName evidence="2">FAD-dependent oxidoreductase</fullName>
    </submittedName>
</protein>
<accession>A0A5P6VSM0</accession>
<organism evidence="2 3">
    <name type="scientific">Pseudobutyrivibrio xylanivorans</name>
    <dbReference type="NCBI Taxonomy" id="185007"/>
    <lineage>
        <taxon>Bacteria</taxon>
        <taxon>Bacillati</taxon>
        <taxon>Bacillota</taxon>
        <taxon>Clostridia</taxon>
        <taxon>Lachnospirales</taxon>
        <taxon>Lachnospiraceae</taxon>
        <taxon>Pseudobutyrivibrio</taxon>
    </lineage>
</organism>
<dbReference type="PANTHER" id="PTHR42842:SF3">
    <property type="entry name" value="FAD_NAD(P)-BINDING OXIDOREDUCTASE FAMILY PROTEIN"/>
    <property type="match status" value="1"/>
</dbReference>
<dbReference type="RefSeq" id="WP_151624511.1">
    <property type="nucleotide sequence ID" value="NZ_CP043028.1"/>
</dbReference>
<dbReference type="Gene3D" id="3.50.50.60">
    <property type="entry name" value="FAD/NAD(P)-binding domain"/>
    <property type="match status" value="2"/>
</dbReference>
<dbReference type="KEGG" id="pxv:FXF36_12285"/>
<dbReference type="PIRSF" id="PIRSF038984">
    <property type="entry name" value="FAD_binding_protein"/>
    <property type="match status" value="1"/>
</dbReference>
<evidence type="ECO:0000259" key="1">
    <source>
        <dbReference type="Pfam" id="PF21688"/>
    </source>
</evidence>
<dbReference type="Proteomes" id="UP000327030">
    <property type="component" value="Chromosome 1"/>
</dbReference>